<protein>
    <submittedName>
        <fullName evidence="1">Uncharacterized protein</fullName>
    </submittedName>
</protein>
<dbReference type="AlphaFoldDB" id="A0AAQ3P862"/>
<gene>
    <name evidence="1" type="ORF">V8G54_001335</name>
</gene>
<accession>A0AAQ3P862</accession>
<proteinExistence type="predicted"/>
<name>A0AAQ3P862_VIGMU</name>
<dbReference type="Proteomes" id="UP001374535">
    <property type="component" value="Chromosome 1"/>
</dbReference>
<dbReference type="EMBL" id="CP144700">
    <property type="protein sequence ID" value="WVZ22791.1"/>
    <property type="molecule type" value="Genomic_DNA"/>
</dbReference>
<sequence length="129" mass="14522">MKNWTLHANKFIKGNIFCSISIIQTIKHLFNMCLKSCSLHLPPCSNIFSISPNYLACTCNSLCSTSIFNIPITICISISLYRWSSSHSSTISVHFIFSISILTPNFSQMPKVISQRSGPKKNEDNTCRK</sequence>
<reference evidence="1 2" key="1">
    <citation type="journal article" date="2023" name="Life. Sci Alliance">
        <title>Evolutionary insights into 3D genome organization and epigenetic landscape of Vigna mungo.</title>
        <authorList>
            <person name="Junaid A."/>
            <person name="Singh B."/>
            <person name="Bhatia S."/>
        </authorList>
    </citation>
    <scope>NUCLEOTIDE SEQUENCE [LARGE SCALE GENOMIC DNA]</scope>
    <source>
        <strain evidence="1">Urdbean</strain>
    </source>
</reference>
<keyword evidence="2" id="KW-1185">Reference proteome</keyword>
<evidence type="ECO:0000313" key="2">
    <source>
        <dbReference type="Proteomes" id="UP001374535"/>
    </source>
</evidence>
<organism evidence="1 2">
    <name type="scientific">Vigna mungo</name>
    <name type="common">Black gram</name>
    <name type="synonym">Phaseolus mungo</name>
    <dbReference type="NCBI Taxonomy" id="3915"/>
    <lineage>
        <taxon>Eukaryota</taxon>
        <taxon>Viridiplantae</taxon>
        <taxon>Streptophyta</taxon>
        <taxon>Embryophyta</taxon>
        <taxon>Tracheophyta</taxon>
        <taxon>Spermatophyta</taxon>
        <taxon>Magnoliopsida</taxon>
        <taxon>eudicotyledons</taxon>
        <taxon>Gunneridae</taxon>
        <taxon>Pentapetalae</taxon>
        <taxon>rosids</taxon>
        <taxon>fabids</taxon>
        <taxon>Fabales</taxon>
        <taxon>Fabaceae</taxon>
        <taxon>Papilionoideae</taxon>
        <taxon>50 kb inversion clade</taxon>
        <taxon>NPAAA clade</taxon>
        <taxon>indigoferoid/millettioid clade</taxon>
        <taxon>Phaseoleae</taxon>
        <taxon>Vigna</taxon>
    </lineage>
</organism>
<evidence type="ECO:0000313" key="1">
    <source>
        <dbReference type="EMBL" id="WVZ22791.1"/>
    </source>
</evidence>